<dbReference type="Pfam" id="PF00156">
    <property type="entry name" value="Pribosyltran"/>
    <property type="match status" value="1"/>
</dbReference>
<proteinExistence type="inferred from homology"/>
<evidence type="ECO:0000256" key="2">
    <source>
        <dbReference type="ARBA" id="ARBA00011971"/>
    </source>
</evidence>
<protein>
    <recommendedName>
        <fullName evidence="2 7">Orotate phosphoribosyltransferase</fullName>
        <shortName evidence="7">OPRT</shortName>
        <shortName evidence="7">OPRTase</shortName>
        <ecNumber evidence="2 7">2.4.2.10</ecNumber>
    </recommendedName>
</protein>
<keyword evidence="4 7" id="KW-0808">Transferase</keyword>
<dbReference type="InterPro" id="IPR029057">
    <property type="entry name" value="PRTase-like"/>
</dbReference>
<dbReference type="NCBIfam" id="TIGR01367">
    <property type="entry name" value="pyrE_Therm"/>
    <property type="match status" value="1"/>
</dbReference>
<evidence type="ECO:0000313" key="9">
    <source>
        <dbReference type="EMBL" id="RLE07875.1"/>
    </source>
</evidence>
<evidence type="ECO:0000256" key="4">
    <source>
        <dbReference type="ARBA" id="ARBA00022679"/>
    </source>
</evidence>
<feature type="binding site" evidence="7">
    <location>
        <position position="119"/>
    </location>
    <ligand>
        <name>orotate</name>
        <dbReference type="ChEBI" id="CHEBI:30839"/>
    </ligand>
</feature>
<dbReference type="SUPFAM" id="SSF53271">
    <property type="entry name" value="PRTase-like"/>
    <property type="match status" value="1"/>
</dbReference>
<evidence type="ECO:0000259" key="8">
    <source>
        <dbReference type="Pfam" id="PF00156"/>
    </source>
</evidence>
<comment type="catalytic activity">
    <reaction evidence="7">
        <text>orotidine 5'-phosphate + diphosphate = orotate + 5-phospho-alpha-D-ribose 1-diphosphate</text>
        <dbReference type="Rhea" id="RHEA:10380"/>
        <dbReference type="ChEBI" id="CHEBI:30839"/>
        <dbReference type="ChEBI" id="CHEBI:33019"/>
        <dbReference type="ChEBI" id="CHEBI:57538"/>
        <dbReference type="ChEBI" id="CHEBI:58017"/>
        <dbReference type="EC" id="2.4.2.10"/>
    </reaction>
</comment>
<dbReference type="EC" id="2.4.2.10" evidence="2 7"/>
<feature type="binding site" evidence="7">
    <location>
        <position position="147"/>
    </location>
    <ligand>
        <name>orotate</name>
        <dbReference type="ChEBI" id="CHEBI:30839"/>
    </ligand>
</feature>
<dbReference type="InterPro" id="IPR000836">
    <property type="entry name" value="PRTase_dom"/>
</dbReference>
<comment type="cofactor">
    <cofactor evidence="7">
        <name>Mg(2+)</name>
        <dbReference type="ChEBI" id="CHEBI:18420"/>
    </cofactor>
</comment>
<dbReference type="Proteomes" id="UP000277457">
    <property type="component" value="Unassembled WGS sequence"/>
</dbReference>
<evidence type="ECO:0000256" key="3">
    <source>
        <dbReference type="ARBA" id="ARBA00022676"/>
    </source>
</evidence>
<feature type="binding site" evidence="7">
    <location>
        <position position="91"/>
    </location>
    <ligand>
        <name>5-phospho-alpha-D-ribose 1-diphosphate</name>
        <dbReference type="ChEBI" id="CHEBI:58017"/>
        <note>ligand shared between dimeric partners</note>
    </ligand>
</feature>
<sequence>MSEEEVLTIFKEKGALIEGHFELSSGLHSGRYFQAALVLQYPLYADKLCRALAQLFEDKDVQLVISPAIGGIVVGQKVAEVLGTRAIFAERREGERLILRRGFKINPGENVLVVEDVITTGGSVKEIIKIVKESRGKLVGVGCLVNRSGKKMSFVVENTPLDKSVKRETVQLKSLLNLKLETYPKEKCPLCKRGLPVVKPGSKGSGI</sequence>
<comment type="pathway">
    <text evidence="1 7">Pyrimidine metabolism; UMP biosynthesis via de novo pathway; UMP from orotate: step 1/2.</text>
</comment>
<accession>A0A662D5A9</accession>
<dbReference type="GO" id="GO:0019856">
    <property type="term" value="P:pyrimidine nucleobase biosynthetic process"/>
    <property type="evidence" value="ECO:0007669"/>
    <property type="project" value="InterPro"/>
</dbReference>
<dbReference type="UniPathway" id="UPA00070">
    <property type="reaction ID" value="UER00119"/>
</dbReference>
<comment type="caution">
    <text evidence="7">Lacks conserved residue(s) required for the propagation of feature annotation.</text>
</comment>
<evidence type="ECO:0000256" key="1">
    <source>
        <dbReference type="ARBA" id="ARBA00004889"/>
    </source>
</evidence>
<dbReference type="Gene3D" id="3.40.50.2020">
    <property type="match status" value="1"/>
</dbReference>
<evidence type="ECO:0000313" key="10">
    <source>
        <dbReference type="Proteomes" id="UP000277457"/>
    </source>
</evidence>
<dbReference type="InterPro" id="IPR023031">
    <property type="entry name" value="OPRT"/>
</dbReference>
<dbReference type="AlphaFoldDB" id="A0A662D5A9"/>
<dbReference type="InterPro" id="IPR006273">
    <property type="entry name" value="Orotate_PRibTrfase_bac"/>
</dbReference>
<comment type="function">
    <text evidence="7">Catalyzes the transfer of a ribosyl phosphate group from 5-phosphoribose 1-diphosphate to orotate, leading to the formation of orotidine monophosphate (OMP).</text>
</comment>
<evidence type="ECO:0000256" key="6">
    <source>
        <dbReference type="ARBA" id="ARBA00022975"/>
    </source>
</evidence>
<dbReference type="CDD" id="cd06223">
    <property type="entry name" value="PRTases_typeI"/>
    <property type="match status" value="1"/>
</dbReference>
<keyword evidence="3 7" id="KW-0328">Glycosyltransferase</keyword>
<name>A0A662D5A9_UNCAE</name>
<dbReference type="GO" id="GO:0044205">
    <property type="term" value="P:'de novo' UMP biosynthetic process"/>
    <property type="evidence" value="ECO:0007669"/>
    <property type="project" value="UniProtKB-UniRule"/>
</dbReference>
<dbReference type="GO" id="GO:0000287">
    <property type="term" value="F:magnesium ion binding"/>
    <property type="evidence" value="ECO:0007669"/>
    <property type="project" value="UniProtKB-UniRule"/>
</dbReference>
<dbReference type="GO" id="GO:0004588">
    <property type="term" value="F:orotate phosphoribosyltransferase activity"/>
    <property type="evidence" value="ECO:0007669"/>
    <property type="project" value="UniProtKB-UniRule"/>
</dbReference>
<evidence type="ECO:0000256" key="5">
    <source>
        <dbReference type="ARBA" id="ARBA00022842"/>
    </source>
</evidence>
<comment type="similarity">
    <text evidence="7">Belongs to the purine/pyrimidine phosphoribosyltransferase family. PyrE subfamily.</text>
</comment>
<organism evidence="9 10">
    <name type="scientific">Aerophobetes bacterium</name>
    <dbReference type="NCBI Taxonomy" id="2030807"/>
    <lineage>
        <taxon>Bacteria</taxon>
        <taxon>Candidatus Aerophobota</taxon>
    </lineage>
</organism>
<evidence type="ECO:0000256" key="7">
    <source>
        <dbReference type="HAMAP-Rule" id="MF_01208"/>
    </source>
</evidence>
<dbReference type="HAMAP" id="MF_01208">
    <property type="entry name" value="PyrE"/>
    <property type="match status" value="1"/>
</dbReference>
<feature type="binding site" description="in other chain" evidence="7">
    <location>
        <begin position="115"/>
        <end position="123"/>
    </location>
    <ligand>
        <name>5-phospho-alpha-D-ribose 1-diphosphate</name>
        <dbReference type="ChEBI" id="CHEBI:58017"/>
        <note>ligand shared between dimeric partners</note>
    </ligand>
</feature>
<keyword evidence="5 7" id="KW-0460">Magnesium</keyword>
<dbReference type="EMBL" id="QMPY01000061">
    <property type="protein sequence ID" value="RLE07875.1"/>
    <property type="molecule type" value="Genomic_DNA"/>
</dbReference>
<reference evidence="9 10" key="1">
    <citation type="submission" date="2018-06" db="EMBL/GenBank/DDBJ databases">
        <title>Extensive metabolic versatility and redundancy in microbially diverse, dynamic hydrothermal sediments.</title>
        <authorList>
            <person name="Dombrowski N."/>
            <person name="Teske A."/>
            <person name="Baker B.J."/>
        </authorList>
    </citation>
    <scope>NUCLEOTIDE SEQUENCE [LARGE SCALE GENOMIC DNA]</scope>
    <source>
        <strain evidence="9">B7_G13</strain>
    </source>
</reference>
<comment type="subunit">
    <text evidence="7">Homodimer.</text>
</comment>
<comment type="caution">
    <text evidence="9">The sequence shown here is derived from an EMBL/GenBank/DDBJ whole genome shotgun (WGS) entry which is preliminary data.</text>
</comment>
<dbReference type="PANTHER" id="PTHR19278">
    <property type="entry name" value="OROTATE PHOSPHORIBOSYLTRANSFERASE"/>
    <property type="match status" value="1"/>
</dbReference>
<gene>
    <name evidence="7" type="primary">pyrE</name>
    <name evidence="9" type="ORF">DRZ78_02205</name>
</gene>
<keyword evidence="6 7" id="KW-0665">Pyrimidine biosynthesis</keyword>
<dbReference type="PANTHER" id="PTHR19278:SF9">
    <property type="entry name" value="URIDINE 5'-MONOPHOSPHATE SYNTHASE"/>
    <property type="match status" value="1"/>
</dbReference>
<feature type="domain" description="Phosphoribosyltransferase" evidence="8">
    <location>
        <begin position="42"/>
        <end position="151"/>
    </location>
</feature>